<name>A0A243RWX7_9ACTN</name>
<dbReference type="PANTHER" id="PTHR33495:SF2">
    <property type="entry name" value="ANTI-SIGMA FACTOR ANTAGONIST TM_1081-RELATED"/>
    <property type="match status" value="1"/>
</dbReference>
<dbReference type="Pfam" id="PF01740">
    <property type="entry name" value="STAS"/>
    <property type="match status" value="1"/>
</dbReference>
<dbReference type="NCBIfam" id="TIGR00377">
    <property type="entry name" value="ant_ant_sig"/>
    <property type="match status" value="1"/>
</dbReference>
<accession>A0A243RWX7</accession>
<evidence type="ECO:0000313" key="4">
    <source>
        <dbReference type="EMBL" id="OUC99661.1"/>
    </source>
</evidence>
<organism evidence="4 5">
    <name type="scientific">Streptosporangium minutum</name>
    <dbReference type="NCBI Taxonomy" id="569862"/>
    <lineage>
        <taxon>Bacteria</taxon>
        <taxon>Bacillati</taxon>
        <taxon>Actinomycetota</taxon>
        <taxon>Actinomycetes</taxon>
        <taxon>Streptosporangiales</taxon>
        <taxon>Streptosporangiaceae</taxon>
        <taxon>Streptosporangium</taxon>
    </lineage>
</organism>
<sequence>MTALSIRLVHHSCHSVLVLGGELDGISAPLLRLPVDTVLDTGRRHLVIDTTDLTFCDSSGLRALLGAQDSLTLAGATMELSGVRGLLHRVLDLTGLARSFTTSPLP</sequence>
<comment type="caution">
    <text evidence="4">The sequence shown here is derived from an EMBL/GenBank/DDBJ whole genome shotgun (WGS) entry which is preliminary data.</text>
</comment>
<evidence type="ECO:0000313" key="5">
    <source>
        <dbReference type="Proteomes" id="UP000194761"/>
    </source>
</evidence>
<dbReference type="EMBL" id="NGFP01000005">
    <property type="protein sequence ID" value="OUC99661.1"/>
    <property type="molecule type" value="Genomic_DNA"/>
</dbReference>
<keyword evidence="5" id="KW-1185">Reference proteome</keyword>
<dbReference type="InterPro" id="IPR002645">
    <property type="entry name" value="STAS_dom"/>
</dbReference>
<feature type="domain" description="STAS" evidence="3">
    <location>
        <begin position="16"/>
        <end position="106"/>
    </location>
</feature>
<comment type="similarity">
    <text evidence="1 2">Belongs to the anti-sigma-factor antagonist family.</text>
</comment>
<dbReference type="CDD" id="cd07043">
    <property type="entry name" value="STAS_anti-anti-sigma_factors"/>
    <property type="match status" value="1"/>
</dbReference>
<evidence type="ECO:0000256" key="1">
    <source>
        <dbReference type="ARBA" id="ARBA00009013"/>
    </source>
</evidence>
<proteinExistence type="inferred from homology"/>
<dbReference type="AlphaFoldDB" id="A0A243RWX7"/>
<gene>
    <name evidence="4" type="ORF">CA984_02025</name>
</gene>
<dbReference type="RefSeq" id="WP_086567306.1">
    <property type="nucleotide sequence ID" value="NZ_NGFP01000005.1"/>
</dbReference>
<dbReference type="PROSITE" id="PS50801">
    <property type="entry name" value="STAS"/>
    <property type="match status" value="1"/>
</dbReference>
<evidence type="ECO:0000259" key="3">
    <source>
        <dbReference type="PROSITE" id="PS50801"/>
    </source>
</evidence>
<reference evidence="4 5" key="1">
    <citation type="submission" date="2017-05" db="EMBL/GenBank/DDBJ databases">
        <title>Biotechnological potential of actinobacteria isolated from South African environments.</title>
        <authorList>
            <person name="Le Roes-Hill M."/>
            <person name="Prins A."/>
            <person name="Durrell K.A."/>
        </authorList>
    </citation>
    <scope>NUCLEOTIDE SEQUENCE [LARGE SCALE GENOMIC DNA]</scope>
    <source>
        <strain evidence="4">M26</strain>
    </source>
</reference>
<evidence type="ECO:0000256" key="2">
    <source>
        <dbReference type="RuleBase" id="RU003749"/>
    </source>
</evidence>
<dbReference type="Gene3D" id="3.30.750.24">
    <property type="entry name" value="STAS domain"/>
    <property type="match status" value="1"/>
</dbReference>
<dbReference type="Proteomes" id="UP000194761">
    <property type="component" value="Unassembled WGS sequence"/>
</dbReference>
<dbReference type="GO" id="GO:0043856">
    <property type="term" value="F:anti-sigma factor antagonist activity"/>
    <property type="evidence" value="ECO:0007669"/>
    <property type="project" value="InterPro"/>
</dbReference>
<dbReference type="InterPro" id="IPR003658">
    <property type="entry name" value="Anti-sigma_ant"/>
</dbReference>
<dbReference type="SUPFAM" id="SSF52091">
    <property type="entry name" value="SpoIIaa-like"/>
    <property type="match status" value="1"/>
</dbReference>
<dbReference type="InterPro" id="IPR036513">
    <property type="entry name" value="STAS_dom_sf"/>
</dbReference>
<protein>
    <recommendedName>
        <fullName evidence="2">Anti-sigma factor antagonist</fullName>
    </recommendedName>
</protein>
<dbReference type="PANTHER" id="PTHR33495">
    <property type="entry name" value="ANTI-SIGMA FACTOR ANTAGONIST TM_1081-RELATED-RELATED"/>
    <property type="match status" value="1"/>
</dbReference>